<gene>
    <name evidence="8" type="ORF">FHP25_17555</name>
</gene>
<organism evidence="8 9">
    <name type="scientific">Vineibacter terrae</name>
    <dbReference type="NCBI Taxonomy" id="2586908"/>
    <lineage>
        <taxon>Bacteria</taxon>
        <taxon>Pseudomonadati</taxon>
        <taxon>Pseudomonadota</taxon>
        <taxon>Alphaproteobacteria</taxon>
        <taxon>Hyphomicrobiales</taxon>
        <taxon>Vineibacter</taxon>
    </lineage>
</organism>
<dbReference type="InterPro" id="IPR013766">
    <property type="entry name" value="Thioredoxin_domain"/>
</dbReference>
<keyword evidence="1 6" id="KW-0732">Signal</keyword>
<feature type="domain" description="Thioredoxin" evidence="7">
    <location>
        <begin position="55"/>
        <end position="242"/>
    </location>
</feature>
<comment type="caution">
    <text evidence="8">The sequence shown here is derived from an EMBL/GenBank/DDBJ whole genome shotgun (WGS) entry which is preliminary data.</text>
</comment>
<dbReference type="Gene3D" id="3.40.30.10">
    <property type="entry name" value="Glutaredoxin"/>
    <property type="match status" value="1"/>
</dbReference>
<dbReference type="Pfam" id="PF18312">
    <property type="entry name" value="ScsC_N"/>
    <property type="match status" value="1"/>
</dbReference>
<reference evidence="8 9" key="1">
    <citation type="submission" date="2019-06" db="EMBL/GenBank/DDBJ databases">
        <title>New taxonomy in bacterial strain CC-CFT640, isolated from vineyard.</title>
        <authorList>
            <person name="Lin S.-Y."/>
            <person name="Tsai C.-F."/>
            <person name="Young C.-C."/>
        </authorList>
    </citation>
    <scope>NUCLEOTIDE SEQUENCE [LARGE SCALE GENOMIC DNA]</scope>
    <source>
        <strain evidence="8 9">CC-CFT640</strain>
    </source>
</reference>
<dbReference type="AlphaFoldDB" id="A0A5C8PKR2"/>
<keyword evidence="3" id="KW-1015">Disulfide bond</keyword>
<dbReference type="CDD" id="cd03023">
    <property type="entry name" value="DsbA_Com1_like"/>
    <property type="match status" value="1"/>
</dbReference>
<evidence type="ECO:0000313" key="8">
    <source>
        <dbReference type="EMBL" id="TXL74294.1"/>
    </source>
</evidence>
<dbReference type="PANTHER" id="PTHR13887:SF14">
    <property type="entry name" value="DISULFIDE BOND FORMATION PROTEIN D"/>
    <property type="match status" value="1"/>
</dbReference>
<feature type="region of interest" description="Disordered" evidence="5">
    <location>
        <begin position="59"/>
        <end position="87"/>
    </location>
</feature>
<dbReference type="PROSITE" id="PS51352">
    <property type="entry name" value="THIOREDOXIN_2"/>
    <property type="match status" value="1"/>
</dbReference>
<evidence type="ECO:0000256" key="5">
    <source>
        <dbReference type="SAM" id="MobiDB-lite"/>
    </source>
</evidence>
<keyword evidence="4" id="KW-0676">Redox-active center</keyword>
<keyword evidence="9" id="KW-1185">Reference proteome</keyword>
<evidence type="ECO:0000256" key="4">
    <source>
        <dbReference type="ARBA" id="ARBA00023284"/>
    </source>
</evidence>
<dbReference type="Proteomes" id="UP000321638">
    <property type="component" value="Unassembled WGS sequence"/>
</dbReference>
<proteinExistence type="predicted"/>
<evidence type="ECO:0000256" key="3">
    <source>
        <dbReference type="ARBA" id="ARBA00023157"/>
    </source>
</evidence>
<dbReference type="OrthoDB" id="9780147at2"/>
<feature type="chain" id="PRO_5023093086" evidence="6">
    <location>
        <begin position="22"/>
        <end position="243"/>
    </location>
</feature>
<dbReference type="EMBL" id="VDUZ01000019">
    <property type="protein sequence ID" value="TXL74294.1"/>
    <property type="molecule type" value="Genomic_DNA"/>
</dbReference>
<evidence type="ECO:0000313" key="9">
    <source>
        <dbReference type="Proteomes" id="UP000321638"/>
    </source>
</evidence>
<evidence type="ECO:0000256" key="6">
    <source>
        <dbReference type="SAM" id="SignalP"/>
    </source>
</evidence>
<feature type="signal peptide" evidence="6">
    <location>
        <begin position="1"/>
        <end position="21"/>
    </location>
</feature>
<dbReference type="InterPro" id="IPR041205">
    <property type="entry name" value="ScsC_N"/>
</dbReference>
<protein>
    <submittedName>
        <fullName evidence="8">DsbA family protein</fullName>
    </submittedName>
</protein>
<dbReference type="InterPro" id="IPR036249">
    <property type="entry name" value="Thioredoxin-like_sf"/>
</dbReference>
<dbReference type="GO" id="GO:0016491">
    <property type="term" value="F:oxidoreductase activity"/>
    <property type="evidence" value="ECO:0007669"/>
    <property type="project" value="UniProtKB-KW"/>
</dbReference>
<dbReference type="InterPro" id="IPR001853">
    <property type="entry name" value="DSBA-like_thioredoxin_dom"/>
</dbReference>
<dbReference type="RefSeq" id="WP_147848257.1">
    <property type="nucleotide sequence ID" value="NZ_VDUZ01000019.1"/>
</dbReference>
<name>A0A5C8PKR2_9HYPH</name>
<accession>A0A5C8PKR2</accession>
<dbReference type="SUPFAM" id="SSF52833">
    <property type="entry name" value="Thioredoxin-like"/>
    <property type="match status" value="1"/>
</dbReference>
<evidence type="ECO:0000256" key="1">
    <source>
        <dbReference type="ARBA" id="ARBA00022729"/>
    </source>
</evidence>
<feature type="compositionally biased region" description="Low complexity" evidence="5">
    <location>
        <begin position="61"/>
        <end position="72"/>
    </location>
</feature>
<dbReference type="Pfam" id="PF01323">
    <property type="entry name" value="DSBA"/>
    <property type="match status" value="1"/>
</dbReference>
<evidence type="ECO:0000259" key="7">
    <source>
        <dbReference type="PROSITE" id="PS51352"/>
    </source>
</evidence>
<dbReference type="PANTHER" id="PTHR13887">
    <property type="entry name" value="GLUTATHIONE S-TRANSFERASE KAPPA"/>
    <property type="match status" value="1"/>
</dbReference>
<evidence type="ECO:0000256" key="2">
    <source>
        <dbReference type="ARBA" id="ARBA00023002"/>
    </source>
</evidence>
<sequence>MRLPRSLIALALIALPAVASAQTSPPPDREAIEKIVREYLMKNPEVIIEAVQELEKRQASARDQASQQAISQRKAELISDPGTPVGGNPDGDVTIVEFFDYHCGYCKRAHPTMQSVVKADSKIRIAYKQMPILTPNSRVAAAGALAAARQGKYMEMHNALMEARGELTNDRVIQIAAGIKLDTAKLEKDMAAPEIAQQIDRSLELAKALGIDGTPAFVIGNKLIPGAVDASTIRAAVADARKG</sequence>
<keyword evidence="2" id="KW-0560">Oxidoreductase</keyword>